<evidence type="ECO:0000259" key="4">
    <source>
        <dbReference type="PROSITE" id="PS50102"/>
    </source>
</evidence>
<dbReference type="GO" id="GO:0005685">
    <property type="term" value="C:U1 snRNP"/>
    <property type="evidence" value="ECO:0007669"/>
    <property type="project" value="TreeGrafter"/>
</dbReference>
<accession>A0AAD9WY42</accession>
<feature type="domain" description="RRM" evidence="4">
    <location>
        <begin position="7"/>
        <end position="112"/>
    </location>
</feature>
<proteinExistence type="predicted"/>
<dbReference type="InterPro" id="IPR035979">
    <property type="entry name" value="RBD_domain_sf"/>
</dbReference>
<keyword evidence="6" id="KW-1185">Reference proteome</keyword>
<dbReference type="PANTHER" id="PTHR13952:SF21">
    <property type="entry name" value="POLYNUCLEOTIDE ADENYLYLTRANSFERASE DOMAIN_RNA RECOGNITION MOTIF PROTEIN-RELATED"/>
    <property type="match status" value="1"/>
</dbReference>
<dbReference type="GO" id="GO:0000398">
    <property type="term" value="P:mRNA splicing, via spliceosome"/>
    <property type="evidence" value="ECO:0007669"/>
    <property type="project" value="TreeGrafter"/>
</dbReference>
<dbReference type="Gene3D" id="3.30.70.330">
    <property type="match status" value="1"/>
</dbReference>
<keyword evidence="2" id="KW-0539">Nucleus</keyword>
<evidence type="ECO:0000313" key="5">
    <source>
        <dbReference type="EMBL" id="KAK2646878.1"/>
    </source>
</evidence>
<dbReference type="InterPro" id="IPR000504">
    <property type="entry name" value="RRM_dom"/>
</dbReference>
<dbReference type="AlphaFoldDB" id="A0AAD9WY42"/>
<evidence type="ECO:0000256" key="2">
    <source>
        <dbReference type="ARBA" id="ARBA00023242"/>
    </source>
</evidence>
<dbReference type="InterPro" id="IPR012677">
    <property type="entry name" value="Nucleotide-bd_a/b_plait_sf"/>
</dbReference>
<reference evidence="5" key="1">
    <citation type="journal article" date="2023" name="Plant J.">
        <title>Genome sequences and population genomics provide insights into the demographic history, inbreeding, and mutation load of two 'living fossil' tree species of Dipteronia.</title>
        <authorList>
            <person name="Feng Y."/>
            <person name="Comes H.P."/>
            <person name="Chen J."/>
            <person name="Zhu S."/>
            <person name="Lu R."/>
            <person name="Zhang X."/>
            <person name="Li P."/>
            <person name="Qiu J."/>
            <person name="Olsen K.M."/>
            <person name="Qiu Y."/>
        </authorList>
    </citation>
    <scope>NUCLEOTIDE SEQUENCE</scope>
    <source>
        <strain evidence="5">KIB01</strain>
    </source>
</reference>
<protein>
    <recommendedName>
        <fullName evidence="4">RRM domain-containing protein</fullName>
    </recommendedName>
</protein>
<dbReference type="SMART" id="SM00360">
    <property type="entry name" value="RRM"/>
    <property type="match status" value="1"/>
</dbReference>
<dbReference type="Pfam" id="PF00076">
    <property type="entry name" value="RRM_1"/>
    <property type="match status" value="1"/>
</dbReference>
<dbReference type="EMBL" id="JANJYI010000006">
    <property type="protein sequence ID" value="KAK2646878.1"/>
    <property type="molecule type" value="Genomic_DNA"/>
</dbReference>
<dbReference type="InterPro" id="IPR051183">
    <property type="entry name" value="U1_U11-U12_snRNP_70-35kDa"/>
</dbReference>
<organism evidence="5 6">
    <name type="scientific">Dipteronia dyeriana</name>
    <dbReference type="NCBI Taxonomy" id="168575"/>
    <lineage>
        <taxon>Eukaryota</taxon>
        <taxon>Viridiplantae</taxon>
        <taxon>Streptophyta</taxon>
        <taxon>Embryophyta</taxon>
        <taxon>Tracheophyta</taxon>
        <taxon>Spermatophyta</taxon>
        <taxon>Magnoliopsida</taxon>
        <taxon>eudicotyledons</taxon>
        <taxon>Gunneridae</taxon>
        <taxon>Pentapetalae</taxon>
        <taxon>rosids</taxon>
        <taxon>malvids</taxon>
        <taxon>Sapindales</taxon>
        <taxon>Sapindaceae</taxon>
        <taxon>Hippocastanoideae</taxon>
        <taxon>Acereae</taxon>
        <taxon>Dipteronia</taxon>
    </lineage>
</organism>
<dbReference type="GO" id="GO:0071004">
    <property type="term" value="C:U2-type prespliceosome"/>
    <property type="evidence" value="ECO:0007669"/>
    <property type="project" value="TreeGrafter"/>
</dbReference>
<comment type="caution">
    <text evidence="5">The sequence shown here is derived from an EMBL/GenBank/DDBJ whole genome shotgun (WGS) entry which is preliminary data.</text>
</comment>
<dbReference type="GO" id="GO:0071011">
    <property type="term" value="C:precatalytic spliceosome"/>
    <property type="evidence" value="ECO:0007669"/>
    <property type="project" value="TreeGrafter"/>
</dbReference>
<keyword evidence="3" id="KW-0694">RNA-binding</keyword>
<dbReference type="GO" id="GO:0030619">
    <property type="term" value="F:U1 snRNA binding"/>
    <property type="evidence" value="ECO:0007669"/>
    <property type="project" value="TreeGrafter"/>
</dbReference>
<dbReference type="Proteomes" id="UP001280121">
    <property type="component" value="Unassembled WGS sequence"/>
</dbReference>
<comment type="subcellular location">
    <subcellularLocation>
        <location evidence="1">Nucleus</location>
    </subcellularLocation>
</comment>
<name>A0AAD9WY42_9ROSI</name>
<evidence type="ECO:0000256" key="1">
    <source>
        <dbReference type="ARBA" id="ARBA00004123"/>
    </source>
</evidence>
<dbReference type="PANTHER" id="PTHR13952">
    <property type="entry name" value="U1 SMALL NUCLEAR RIBONUCLEOPROTEIN 70 KD"/>
    <property type="match status" value="1"/>
</dbReference>
<evidence type="ECO:0000256" key="3">
    <source>
        <dbReference type="PROSITE-ProRule" id="PRU00176"/>
    </source>
</evidence>
<evidence type="ECO:0000313" key="6">
    <source>
        <dbReference type="Proteomes" id="UP001280121"/>
    </source>
</evidence>
<gene>
    <name evidence="5" type="ORF">Ddye_022073</name>
</gene>
<dbReference type="GO" id="GO:0003729">
    <property type="term" value="F:mRNA binding"/>
    <property type="evidence" value="ECO:0007669"/>
    <property type="project" value="TreeGrafter"/>
</dbReference>
<sequence length="122" mass="13820">MAKRLASQLFVSRLSSYTTNQELKTLFSPFGLVTQARLVKDPKTQRPKGFGFVSFQSEDEAQKALEAMNGRSTYMLQVVELCIRYRLWILLRAITITEIVRGRLIFVEVAKTESPENGDSSA</sequence>
<dbReference type="PROSITE" id="PS50102">
    <property type="entry name" value="RRM"/>
    <property type="match status" value="1"/>
</dbReference>
<dbReference type="SUPFAM" id="SSF54928">
    <property type="entry name" value="RNA-binding domain, RBD"/>
    <property type="match status" value="1"/>
</dbReference>